<dbReference type="Gene3D" id="1.20.5.1930">
    <property type="match status" value="1"/>
</dbReference>
<dbReference type="PANTHER" id="PTHR24421:SF10">
    <property type="entry name" value="NITRATE_NITRITE SENSOR PROTEIN NARQ"/>
    <property type="match status" value="1"/>
</dbReference>
<dbReference type="Proteomes" id="UP000244384">
    <property type="component" value="Chromosome"/>
</dbReference>
<accession>A0A5F2EPE4</accession>
<evidence type="ECO:0000256" key="1">
    <source>
        <dbReference type="ARBA" id="ARBA00000085"/>
    </source>
</evidence>
<keyword evidence="7" id="KW-0067">ATP-binding</keyword>
<dbReference type="KEGG" id="aez:C3E78_08685"/>
<evidence type="ECO:0000256" key="6">
    <source>
        <dbReference type="ARBA" id="ARBA00022777"/>
    </source>
</evidence>
<dbReference type="EC" id="2.7.13.3" evidence="2"/>
<name>A0A2S0WLQ0_9ACTN</name>
<dbReference type="InterPro" id="IPR050482">
    <property type="entry name" value="Sensor_HK_TwoCompSys"/>
</dbReference>
<protein>
    <recommendedName>
        <fullName evidence="2">histidine kinase</fullName>
        <ecNumber evidence="2">2.7.13.3</ecNumber>
    </recommendedName>
</protein>
<dbReference type="InterPro" id="IPR011712">
    <property type="entry name" value="Sig_transdc_His_kin_sub3_dim/P"/>
</dbReference>
<comment type="catalytic activity">
    <reaction evidence="1">
        <text>ATP + protein L-histidine = ADP + protein N-phospho-L-histidine.</text>
        <dbReference type="EC" id="2.7.13.3"/>
    </reaction>
</comment>
<dbReference type="PANTHER" id="PTHR24421">
    <property type="entry name" value="NITRATE/NITRITE SENSOR PROTEIN NARX-RELATED"/>
    <property type="match status" value="1"/>
</dbReference>
<dbReference type="OrthoDB" id="227596at2"/>
<evidence type="ECO:0000256" key="2">
    <source>
        <dbReference type="ARBA" id="ARBA00012438"/>
    </source>
</evidence>
<dbReference type="GO" id="GO:0046983">
    <property type="term" value="F:protein dimerization activity"/>
    <property type="evidence" value="ECO:0007669"/>
    <property type="project" value="InterPro"/>
</dbReference>
<keyword evidence="8" id="KW-0902">Two-component regulatory system</keyword>
<evidence type="ECO:0000313" key="10">
    <source>
        <dbReference type="EMBL" id="AWB92269.1"/>
    </source>
</evidence>
<evidence type="ECO:0000256" key="8">
    <source>
        <dbReference type="ARBA" id="ARBA00023012"/>
    </source>
</evidence>
<keyword evidence="6" id="KW-0418">Kinase</keyword>
<evidence type="ECO:0000313" key="11">
    <source>
        <dbReference type="Proteomes" id="UP000244384"/>
    </source>
</evidence>
<organism evidence="10 11">
    <name type="scientific">Aeromicrobium chenweiae</name>
    <dbReference type="NCBI Taxonomy" id="2079793"/>
    <lineage>
        <taxon>Bacteria</taxon>
        <taxon>Bacillati</taxon>
        <taxon>Actinomycetota</taxon>
        <taxon>Actinomycetes</taxon>
        <taxon>Propionibacteriales</taxon>
        <taxon>Nocardioidaceae</taxon>
        <taxon>Aeromicrobium</taxon>
    </lineage>
</organism>
<proteinExistence type="predicted"/>
<evidence type="ECO:0000256" key="7">
    <source>
        <dbReference type="ARBA" id="ARBA00022840"/>
    </source>
</evidence>
<dbReference type="SUPFAM" id="SSF55874">
    <property type="entry name" value="ATPase domain of HSP90 chaperone/DNA topoisomerase II/histidine kinase"/>
    <property type="match status" value="1"/>
</dbReference>
<keyword evidence="5" id="KW-0547">Nucleotide-binding</keyword>
<dbReference type="Gene3D" id="3.30.565.10">
    <property type="entry name" value="Histidine kinase-like ATPase, C-terminal domain"/>
    <property type="match status" value="1"/>
</dbReference>
<evidence type="ECO:0000259" key="9">
    <source>
        <dbReference type="Pfam" id="PF07730"/>
    </source>
</evidence>
<dbReference type="AlphaFoldDB" id="A0A2S0WLQ0"/>
<evidence type="ECO:0000256" key="4">
    <source>
        <dbReference type="ARBA" id="ARBA00022679"/>
    </source>
</evidence>
<accession>A0A2S0WLQ0</accession>
<dbReference type="GO" id="GO:0016020">
    <property type="term" value="C:membrane"/>
    <property type="evidence" value="ECO:0007669"/>
    <property type="project" value="InterPro"/>
</dbReference>
<dbReference type="GO" id="GO:0000155">
    <property type="term" value="F:phosphorelay sensor kinase activity"/>
    <property type="evidence" value="ECO:0007669"/>
    <property type="project" value="InterPro"/>
</dbReference>
<evidence type="ECO:0000256" key="3">
    <source>
        <dbReference type="ARBA" id="ARBA00022553"/>
    </source>
</evidence>
<dbReference type="RefSeq" id="WP_108577914.1">
    <property type="nucleotide sequence ID" value="NZ_CP026952.1"/>
</dbReference>
<keyword evidence="4" id="KW-0808">Transferase</keyword>
<evidence type="ECO:0000256" key="5">
    <source>
        <dbReference type="ARBA" id="ARBA00022741"/>
    </source>
</evidence>
<dbReference type="EMBL" id="CP026952">
    <property type="protein sequence ID" value="AWB92269.1"/>
    <property type="molecule type" value="Genomic_DNA"/>
</dbReference>
<keyword evidence="3" id="KW-0597">Phosphoprotein</keyword>
<sequence length="387" mass="40100">MGTSRSTVLRDRWTLGGVVWVVIALLVGVVSTFVDGDVGSATSSILLAGGVVGLALAIRASSVSVLVAALLVAQELRDPAPWGTWAVAGGLLFLFALRRPRFDAVTAGLVVAGVAVGTAYSPLDDAGGGAFGLVALAAAAVGLGQWEQAQRRYVIAEVGRREQEAERRREEVARHVAEDRLRIARELHDSVAHHLAVVSVHTNVARANLHRSPPVAEQALNDVQDATQAVLAELGAVLGVLRGSAAEVAPSTSDARDLVDEVLTSFHGIGLRITTEGLKHLAALAPVAGSAAHRLFQEGLTNAQRYGDGSASVVVDEPSEGYVKISLRNRRGEATSMSGGVGLGLRGMQERIQQLGGTFRAGPDGDDFLVAAQLPATAPPPSSGPGT</sequence>
<keyword evidence="11" id="KW-1185">Reference proteome</keyword>
<feature type="domain" description="Signal transduction histidine kinase subgroup 3 dimerisation and phosphoacceptor" evidence="9">
    <location>
        <begin position="180"/>
        <end position="243"/>
    </location>
</feature>
<gene>
    <name evidence="10" type="ORF">C3E78_08685</name>
</gene>
<dbReference type="InterPro" id="IPR036890">
    <property type="entry name" value="HATPase_C_sf"/>
</dbReference>
<dbReference type="Pfam" id="PF07730">
    <property type="entry name" value="HisKA_3"/>
    <property type="match status" value="1"/>
</dbReference>
<dbReference type="GO" id="GO:0005524">
    <property type="term" value="F:ATP binding"/>
    <property type="evidence" value="ECO:0007669"/>
    <property type="project" value="UniProtKB-KW"/>
</dbReference>
<reference evidence="11" key="1">
    <citation type="submission" date="2018-01" db="EMBL/GenBank/DDBJ databases">
        <authorList>
            <person name="Li J."/>
        </authorList>
    </citation>
    <scope>NUCLEOTIDE SEQUENCE [LARGE SCALE GENOMIC DNA]</scope>
    <source>
        <strain evidence="11">592</strain>
    </source>
</reference>